<reference evidence="7 8" key="1">
    <citation type="submission" date="2011-10" db="EMBL/GenBank/DDBJ databases">
        <authorList>
            <person name="Genoscope - CEA"/>
        </authorList>
    </citation>
    <scope>NUCLEOTIDE SEQUENCE [LARGE SCALE GENOMIC DNA]</scope>
    <source>
        <strain evidence="7 8">RCC 1105</strain>
    </source>
</reference>
<dbReference type="InterPro" id="IPR007696">
    <property type="entry name" value="DNA_mismatch_repair_MutS_core"/>
</dbReference>
<dbReference type="STRING" id="41875.K8F195"/>
<dbReference type="SMART" id="SM00533">
    <property type="entry name" value="MUTSd"/>
    <property type="match status" value="1"/>
</dbReference>
<dbReference type="PIRSF" id="PIRSF005814">
    <property type="entry name" value="MutS_YshD"/>
    <property type="match status" value="1"/>
</dbReference>
<evidence type="ECO:0000256" key="2">
    <source>
        <dbReference type="ARBA" id="ARBA00022840"/>
    </source>
</evidence>
<dbReference type="GO" id="GO:0140664">
    <property type="term" value="F:ATP-dependent DNA damage sensor activity"/>
    <property type="evidence" value="ECO:0007669"/>
    <property type="project" value="InterPro"/>
</dbReference>
<dbReference type="GO" id="GO:0045910">
    <property type="term" value="P:negative regulation of DNA recombination"/>
    <property type="evidence" value="ECO:0007669"/>
    <property type="project" value="InterPro"/>
</dbReference>
<evidence type="ECO:0000256" key="1">
    <source>
        <dbReference type="ARBA" id="ARBA00022741"/>
    </source>
</evidence>
<keyword evidence="3" id="KW-0238">DNA-binding</keyword>
<keyword evidence="2" id="KW-0067">ATP-binding</keyword>
<dbReference type="GO" id="GO:0016887">
    <property type="term" value="F:ATP hydrolysis activity"/>
    <property type="evidence" value="ECO:0007669"/>
    <property type="project" value="InterPro"/>
</dbReference>
<proteinExistence type="predicted"/>
<feature type="compositionally biased region" description="Basic and acidic residues" evidence="4">
    <location>
        <begin position="685"/>
        <end position="695"/>
    </location>
</feature>
<dbReference type="GO" id="GO:0005524">
    <property type="term" value="F:ATP binding"/>
    <property type="evidence" value="ECO:0007669"/>
    <property type="project" value="UniProtKB-KW"/>
</dbReference>
<dbReference type="RefSeq" id="XP_007510230.1">
    <property type="nucleotide sequence ID" value="XM_007510168.1"/>
</dbReference>
<evidence type="ECO:0000256" key="4">
    <source>
        <dbReference type="SAM" id="MobiDB-lite"/>
    </source>
</evidence>
<dbReference type="GO" id="GO:0006298">
    <property type="term" value="P:mismatch repair"/>
    <property type="evidence" value="ECO:0007669"/>
    <property type="project" value="InterPro"/>
</dbReference>
<feature type="region of interest" description="Disordered" evidence="4">
    <location>
        <begin position="685"/>
        <end position="710"/>
    </location>
</feature>
<feature type="region of interest" description="Disordered" evidence="4">
    <location>
        <begin position="1"/>
        <end position="42"/>
    </location>
</feature>
<protein>
    <submittedName>
        <fullName evidence="7">MutS2 family protein</fullName>
    </submittedName>
</protein>
<feature type="domain" description="DNA mismatch repair proteins mutS family" evidence="6">
    <location>
        <begin position="481"/>
        <end position="679"/>
    </location>
</feature>
<sequence length="874" mass="96838">MTRKSRRHVRGKNRTTTQNSALTRDEEEQKTEGEIEDTPTNDDDIARQLHREALSVLQWHLVSRTVAKFCETTLGRQKCVSLALKNTREECEEEMRVTSGILKLLSRRRLRSGDGADDDASVSSSSKSIRNRRRDYGYLDGCFEGCKDARMFLEGAKKGQTLSAGSFVDVYTTLVAMEKVCDEIYIDDDASGADDDDDDVKALRKATESLRACRDDEKVHAMRKEIERCINVDISSGAIRNDASEDLAQIRSNLSSTAKTLRKTLNDIANEMAQKKFAERAQIVTRLGRECIPMKLGSAGQLKGIVLATSDSGATVFKEPEEVIALNNFLSELKELEEMEIEVILKRLTSELKEVADVIQEALEVGMTTADLANAKARHAKWMSGSRPVFMDSSASSSSEKKVSITNAQHPLLLEKYLPKLPNFLGDDDDENDKQKAWEKLAPGSFYDENAEEEIDSKQGRTRFDCRSKIVPINFHIDAEATAVAITGPNTGGKTASLKTLGILVLMARAGMYLPCGGESSEHGQQILPFVRTVACDLGDSQTLQLGDGGLSTFGAHIRRLKRILESSTEDSLVLLDEPGSGTDPREGAALAVAVSSAVAKKSKLLVLTSHFEEVKQFALAVDDNDNQFRVAAVRFDVENNRPTYELVWGETEDSNALSISRGLGLDGDLLEEATQAHARMMELEMRNTKKREQNSDASLDEEDEDANLADSLRLEREEQRLRFTQATENFERAQQLKTKVFRETNFLRERVNISKERFEFQSAQSIEEAKSRCETAATLEEVEEIVKETFPEGFYMNARGEIALEDDGGNASEYVPKPKDKVLVKMLGGAEAEVVSVDLAASECTVRIGSLVTRSPLNGVSKATEKQVFGGRK</sequence>
<feature type="compositionally biased region" description="Acidic residues" evidence="4">
    <location>
        <begin position="25"/>
        <end position="42"/>
    </location>
</feature>
<keyword evidence="8" id="KW-1185">Reference proteome</keyword>
<dbReference type="SUPFAM" id="SSF52540">
    <property type="entry name" value="P-loop containing nucleoside triphosphate hydrolases"/>
    <property type="match status" value="1"/>
</dbReference>
<dbReference type="PANTHER" id="PTHR48466:SF2">
    <property type="entry name" value="OS10G0509000 PROTEIN"/>
    <property type="match status" value="1"/>
</dbReference>
<dbReference type="InterPro" id="IPR045076">
    <property type="entry name" value="MutS"/>
</dbReference>
<evidence type="ECO:0000313" key="7">
    <source>
        <dbReference type="EMBL" id="CCO18575.1"/>
    </source>
</evidence>
<dbReference type="InterPro" id="IPR000432">
    <property type="entry name" value="DNA_mismatch_repair_MutS_C"/>
</dbReference>
<dbReference type="SUPFAM" id="SSF48334">
    <property type="entry name" value="DNA repair protein MutS, domain III"/>
    <property type="match status" value="1"/>
</dbReference>
<dbReference type="NCBIfam" id="TIGR01069">
    <property type="entry name" value="mutS2"/>
    <property type="match status" value="1"/>
</dbReference>
<keyword evidence="1" id="KW-0547">Nucleotide-binding</keyword>
<dbReference type="SMART" id="SM00534">
    <property type="entry name" value="MUTSac"/>
    <property type="match status" value="1"/>
</dbReference>
<dbReference type="Gene3D" id="3.40.50.300">
    <property type="entry name" value="P-loop containing nucleotide triphosphate hydrolases"/>
    <property type="match status" value="1"/>
</dbReference>
<dbReference type="AlphaFoldDB" id="K8F195"/>
<dbReference type="KEGG" id="bpg:Bathy11g03030"/>
<dbReference type="PANTHER" id="PTHR48466">
    <property type="entry name" value="OS10G0509000 PROTEIN-RELATED"/>
    <property type="match status" value="1"/>
</dbReference>
<dbReference type="GO" id="GO:0004519">
    <property type="term" value="F:endonuclease activity"/>
    <property type="evidence" value="ECO:0007669"/>
    <property type="project" value="InterPro"/>
</dbReference>
<name>K8F195_9CHLO</name>
<feature type="domain" description="DNA mismatch repair protein MutS core" evidence="5">
    <location>
        <begin position="85"/>
        <end position="416"/>
    </location>
</feature>
<dbReference type="InterPro" id="IPR005747">
    <property type="entry name" value="MutS2"/>
</dbReference>
<accession>K8F195</accession>
<evidence type="ECO:0000313" key="8">
    <source>
        <dbReference type="Proteomes" id="UP000198341"/>
    </source>
</evidence>
<dbReference type="GeneID" id="19012982"/>
<dbReference type="InterPro" id="IPR027417">
    <property type="entry name" value="P-loop_NTPase"/>
</dbReference>
<evidence type="ECO:0000259" key="6">
    <source>
        <dbReference type="SMART" id="SM00534"/>
    </source>
</evidence>
<evidence type="ECO:0000256" key="3">
    <source>
        <dbReference type="ARBA" id="ARBA00023125"/>
    </source>
</evidence>
<dbReference type="GO" id="GO:0030983">
    <property type="term" value="F:mismatched DNA binding"/>
    <property type="evidence" value="ECO:0007669"/>
    <property type="project" value="InterPro"/>
</dbReference>
<dbReference type="EMBL" id="FO082268">
    <property type="protein sequence ID" value="CCO18575.1"/>
    <property type="molecule type" value="Genomic_DNA"/>
</dbReference>
<feature type="compositionally biased region" description="Acidic residues" evidence="4">
    <location>
        <begin position="699"/>
        <end position="708"/>
    </location>
</feature>
<evidence type="ECO:0000259" key="5">
    <source>
        <dbReference type="SMART" id="SM00533"/>
    </source>
</evidence>
<dbReference type="InterPro" id="IPR036187">
    <property type="entry name" value="DNA_mismatch_repair_MutS_sf"/>
</dbReference>
<dbReference type="OrthoDB" id="1924787at2759"/>
<dbReference type="Proteomes" id="UP000198341">
    <property type="component" value="Chromosome 11"/>
</dbReference>
<organism evidence="7 8">
    <name type="scientific">Bathycoccus prasinos</name>
    <dbReference type="NCBI Taxonomy" id="41875"/>
    <lineage>
        <taxon>Eukaryota</taxon>
        <taxon>Viridiplantae</taxon>
        <taxon>Chlorophyta</taxon>
        <taxon>Mamiellophyceae</taxon>
        <taxon>Mamiellales</taxon>
        <taxon>Bathycoccaceae</taxon>
        <taxon>Bathycoccus</taxon>
    </lineage>
</organism>
<dbReference type="eggNOG" id="ENOG502QRQR">
    <property type="taxonomic scope" value="Eukaryota"/>
</dbReference>
<gene>
    <name evidence="7" type="ordered locus">Bathy11g03030</name>
</gene>
<dbReference type="Pfam" id="PF00488">
    <property type="entry name" value="MutS_V"/>
    <property type="match status" value="1"/>
</dbReference>
<feature type="compositionally biased region" description="Basic residues" evidence="4">
    <location>
        <begin position="1"/>
        <end position="13"/>
    </location>
</feature>